<sequence>MNEGKASLPNFGLLKNWKIKLNPFANELFELT</sequence>
<evidence type="ECO:0000313" key="1">
    <source>
        <dbReference type="EMBL" id="GJM63346.1"/>
    </source>
</evidence>
<proteinExistence type="predicted"/>
<dbReference type="AlphaFoldDB" id="A0AAN4W282"/>
<reference evidence="1 2" key="1">
    <citation type="submission" date="2021-12" db="EMBL/GenBank/DDBJ databases">
        <title>Genome sequencing of bacteria with rrn-lacking chromosome and rrn-plasmid.</title>
        <authorList>
            <person name="Anda M."/>
            <person name="Iwasaki W."/>
        </authorList>
    </citation>
    <scope>NUCLEOTIDE SEQUENCE [LARGE SCALE GENOMIC DNA]</scope>
    <source>
        <strain evidence="1 2">NBRC 15940</strain>
    </source>
</reference>
<evidence type="ECO:0000313" key="2">
    <source>
        <dbReference type="Proteomes" id="UP001310022"/>
    </source>
</evidence>
<gene>
    <name evidence="1" type="ORF">PEDI_38980</name>
</gene>
<comment type="caution">
    <text evidence="1">The sequence shown here is derived from an EMBL/GenBank/DDBJ whole genome shotgun (WGS) entry which is preliminary data.</text>
</comment>
<organism evidence="1 2">
    <name type="scientific">Persicobacter diffluens</name>
    <dbReference type="NCBI Taxonomy" id="981"/>
    <lineage>
        <taxon>Bacteria</taxon>
        <taxon>Pseudomonadati</taxon>
        <taxon>Bacteroidota</taxon>
        <taxon>Cytophagia</taxon>
        <taxon>Cytophagales</taxon>
        <taxon>Persicobacteraceae</taxon>
        <taxon>Persicobacter</taxon>
    </lineage>
</organism>
<dbReference type="Proteomes" id="UP001310022">
    <property type="component" value="Unassembled WGS sequence"/>
</dbReference>
<protein>
    <submittedName>
        <fullName evidence="1">Uncharacterized protein</fullName>
    </submittedName>
</protein>
<accession>A0AAN4W282</accession>
<keyword evidence="2" id="KW-1185">Reference proteome</keyword>
<name>A0AAN4W282_9BACT</name>
<dbReference type="EMBL" id="BQKE01000002">
    <property type="protein sequence ID" value="GJM63346.1"/>
    <property type="molecule type" value="Genomic_DNA"/>
</dbReference>